<evidence type="ECO:0000256" key="2">
    <source>
        <dbReference type="ARBA" id="ARBA00013056"/>
    </source>
</evidence>
<evidence type="ECO:0000256" key="4">
    <source>
        <dbReference type="ARBA" id="ARBA00048018"/>
    </source>
</evidence>
<dbReference type="PANTHER" id="PTHR10472">
    <property type="entry name" value="D-TYROSYL-TRNA TYR DEACYLASE"/>
    <property type="match status" value="1"/>
</dbReference>
<dbReference type="PANTHER" id="PTHR10472:SF5">
    <property type="entry name" value="D-AMINOACYL-TRNA DEACYLASE 1"/>
    <property type="match status" value="1"/>
</dbReference>
<comment type="similarity">
    <text evidence="1 5">Belongs to the DTD family.</text>
</comment>
<evidence type="ECO:0000256" key="1">
    <source>
        <dbReference type="ARBA" id="ARBA00009673"/>
    </source>
</evidence>
<evidence type="ECO:0000313" key="7">
    <source>
        <dbReference type="EnsemblMetazoa" id="XP_014258393.2"/>
    </source>
</evidence>
<evidence type="ECO:0000256" key="3">
    <source>
        <dbReference type="ARBA" id="ARBA00047676"/>
    </source>
</evidence>
<dbReference type="InterPro" id="IPR023509">
    <property type="entry name" value="DTD-like_sf"/>
</dbReference>
<dbReference type="GO" id="GO:0000049">
    <property type="term" value="F:tRNA binding"/>
    <property type="evidence" value="ECO:0007669"/>
    <property type="project" value="UniProtKB-KW"/>
</dbReference>
<dbReference type="CTD" id="41371"/>
<protein>
    <recommendedName>
        <fullName evidence="2 5">D-aminoacyl-tRNA deacylase</fullName>
        <ecNumber evidence="2 5">3.1.1.96</ecNumber>
    </recommendedName>
</protein>
<dbReference type="EC" id="3.1.1.96" evidence="2 5"/>
<dbReference type="RefSeq" id="XP_014258393.2">
    <property type="nucleotide sequence ID" value="XM_014402907.2"/>
</dbReference>
<dbReference type="SUPFAM" id="SSF69500">
    <property type="entry name" value="DTD-like"/>
    <property type="match status" value="1"/>
</dbReference>
<dbReference type="Pfam" id="PF02580">
    <property type="entry name" value="Tyr_Deacylase"/>
    <property type="match status" value="1"/>
</dbReference>
<dbReference type="KEGG" id="clec:106671924"/>
<dbReference type="GO" id="GO:0051500">
    <property type="term" value="F:D-tyrosyl-tRNA(Tyr) deacylase activity"/>
    <property type="evidence" value="ECO:0007669"/>
    <property type="project" value="TreeGrafter"/>
</dbReference>
<dbReference type="OrthoDB" id="275783at2759"/>
<evidence type="ECO:0000256" key="5">
    <source>
        <dbReference type="RuleBase" id="RU003470"/>
    </source>
</evidence>
<comment type="catalytic activity">
    <reaction evidence="3">
        <text>glycyl-tRNA(Ala) + H2O = tRNA(Ala) + glycine + H(+)</text>
        <dbReference type="Rhea" id="RHEA:53744"/>
        <dbReference type="Rhea" id="RHEA-COMP:9657"/>
        <dbReference type="Rhea" id="RHEA-COMP:13640"/>
        <dbReference type="ChEBI" id="CHEBI:15377"/>
        <dbReference type="ChEBI" id="CHEBI:15378"/>
        <dbReference type="ChEBI" id="CHEBI:57305"/>
        <dbReference type="ChEBI" id="CHEBI:78442"/>
        <dbReference type="ChEBI" id="CHEBI:78522"/>
        <dbReference type="EC" id="3.1.1.96"/>
    </reaction>
</comment>
<accession>A0A8I6TJZ2</accession>
<name>A0A8I6TJZ2_CIMLE</name>
<sequence>MDESGGKFCLPKGTARHLFQEGNSVVTSPPPDGRPEFLLLRTILPRSSPPIPGHAVTQMRAVVQKVASASAKHAGTGEIISSIGKGLCVLVGISREDTKKDLDYIVNKILNLKLFEDEGETGDSTRRWKKSVKDRRLEVLCLSQVTLCHSFKGNKVDFHHAMAPGPSRAFYAELVEALRSRHDPDLVKEGAFGEHLVIELQNDGPVTITLESPGGGVCSETEEQTVPDMDNVL</sequence>
<organism evidence="7 8">
    <name type="scientific">Cimex lectularius</name>
    <name type="common">Bed bug</name>
    <name type="synonym">Acanthia lectularia</name>
    <dbReference type="NCBI Taxonomy" id="79782"/>
    <lineage>
        <taxon>Eukaryota</taxon>
        <taxon>Metazoa</taxon>
        <taxon>Ecdysozoa</taxon>
        <taxon>Arthropoda</taxon>
        <taxon>Hexapoda</taxon>
        <taxon>Insecta</taxon>
        <taxon>Pterygota</taxon>
        <taxon>Neoptera</taxon>
        <taxon>Paraneoptera</taxon>
        <taxon>Hemiptera</taxon>
        <taxon>Heteroptera</taxon>
        <taxon>Panheteroptera</taxon>
        <taxon>Cimicomorpha</taxon>
        <taxon>Cimicidae</taxon>
        <taxon>Cimex</taxon>
    </lineage>
</organism>
<dbReference type="Proteomes" id="UP000494040">
    <property type="component" value="Unassembled WGS sequence"/>
</dbReference>
<dbReference type="EnsemblMetazoa" id="XM_014402907.2">
    <property type="protein sequence ID" value="XP_014258393.2"/>
    <property type="gene ID" value="LOC106671924"/>
</dbReference>
<proteinExistence type="inferred from homology"/>
<dbReference type="GeneID" id="106671924"/>
<keyword evidence="5" id="KW-0378">Hydrolase</keyword>
<keyword evidence="5" id="KW-0694">RNA-binding</keyword>
<evidence type="ECO:0000256" key="6">
    <source>
        <dbReference type="SAM" id="MobiDB-lite"/>
    </source>
</evidence>
<keyword evidence="8" id="KW-1185">Reference proteome</keyword>
<keyword evidence="5" id="KW-0820">tRNA-binding</keyword>
<dbReference type="FunFam" id="3.50.80.10:FF:000001">
    <property type="entry name" value="D-aminoacyl-tRNA deacylase"/>
    <property type="match status" value="1"/>
</dbReference>
<evidence type="ECO:0000313" key="8">
    <source>
        <dbReference type="Proteomes" id="UP000494040"/>
    </source>
</evidence>
<keyword evidence="5" id="KW-0963">Cytoplasm</keyword>
<dbReference type="InterPro" id="IPR003732">
    <property type="entry name" value="Daa-tRNA_deacyls_DTD"/>
</dbReference>
<dbReference type="AlphaFoldDB" id="A0A8I6TJZ2"/>
<comment type="catalytic activity">
    <reaction evidence="4">
        <text>a D-aminoacyl-tRNA + H2O = a tRNA + a D-alpha-amino acid + H(+)</text>
        <dbReference type="Rhea" id="RHEA:13953"/>
        <dbReference type="Rhea" id="RHEA-COMP:10123"/>
        <dbReference type="Rhea" id="RHEA-COMP:10124"/>
        <dbReference type="ChEBI" id="CHEBI:15377"/>
        <dbReference type="ChEBI" id="CHEBI:15378"/>
        <dbReference type="ChEBI" id="CHEBI:59871"/>
        <dbReference type="ChEBI" id="CHEBI:78442"/>
        <dbReference type="ChEBI" id="CHEBI:79333"/>
        <dbReference type="EC" id="3.1.1.96"/>
    </reaction>
</comment>
<comment type="subcellular location">
    <subcellularLocation>
        <location evidence="5">Cytoplasm</location>
    </subcellularLocation>
</comment>
<dbReference type="GO" id="GO:0005737">
    <property type="term" value="C:cytoplasm"/>
    <property type="evidence" value="ECO:0007669"/>
    <property type="project" value="UniProtKB-SubCell"/>
</dbReference>
<feature type="region of interest" description="Disordered" evidence="6">
    <location>
        <begin position="213"/>
        <end position="233"/>
    </location>
</feature>
<dbReference type="OMA" id="HASIRPR"/>
<reference evidence="7" key="1">
    <citation type="submission" date="2022-01" db="UniProtKB">
        <authorList>
            <consortium name="EnsemblMetazoa"/>
        </authorList>
    </citation>
    <scope>IDENTIFICATION</scope>
</reference>
<dbReference type="Gene3D" id="3.50.80.10">
    <property type="entry name" value="D-tyrosyl-tRNA(Tyr) deacylase"/>
    <property type="match status" value="1"/>
</dbReference>
<dbReference type="NCBIfam" id="TIGR00256">
    <property type="entry name" value="D-aminoacyl-tRNA deacylase"/>
    <property type="match status" value="1"/>
</dbReference>